<evidence type="ECO:0000256" key="1">
    <source>
        <dbReference type="SAM" id="MobiDB-lite"/>
    </source>
</evidence>
<organism evidence="2 3">
    <name type="scientific">Scleroderma citrinum Foug A</name>
    <dbReference type="NCBI Taxonomy" id="1036808"/>
    <lineage>
        <taxon>Eukaryota</taxon>
        <taxon>Fungi</taxon>
        <taxon>Dikarya</taxon>
        <taxon>Basidiomycota</taxon>
        <taxon>Agaricomycotina</taxon>
        <taxon>Agaricomycetes</taxon>
        <taxon>Agaricomycetidae</taxon>
        <taxon>Boletales</taxon>
        <taxon>Sclerodermatineae</taxon>
        <taxon>Sclerodermataceae</taxon>
        <taxon>Scleroderma</taxon>
    </lineage>
</organism>
<dbReference type="EMBL" id="KN822010">
    <property type="protein sequence ID" value="KIM68096.1"/>
    <property type="molecule type" value="Genomic_DNA"/>
</dbReference>
<keyword evidence="3" id="KW-1185">Reference proteome</keyword>
<reference evidence="2 3" key="1">
    <citation type="submission" date="2014-04" db="EMBL/GenBank/DDBJ databases">
        <authorList>
            <consortium name="DOE Joint Genome Institute"/>
            <person name="Kuo A."/>
            <person name="Kohler A."/>
            <person name="Nagy L.G."/>
            <person name="Floudas D."/>
            <person name="Copeland A."/>
            <person name="Barry K.W."/>
            <person name="Cichocki N."/>
            <person name="Veneault-Fourrey C."/>
            <person name="LaButti K."/>
            <person name="Lindquist E.A."/>
            <person name="Lipzen A."/>
            <person name="Lundell T."/>
            <person name="Morin E."/>
            <person name="Murat C."/>
            <person name="Sun H."/>
            <person name="Tunlid A."/>
            <person name="Henrissat B."/>
            <person name="Grigoriev I.V."/>
            <person name="Hibbett D.S."/>
            <person name="Martin F."/>
            <person name="Nordberg H.P."/>
            <person name="Cantor M.N."/>
            <person name="Hua S.X."/>
        </authorList>
    </citation>
    <scope>NUCLEOTIDE SEQUENCE [LARGE SCALE GENOMIC DNA]</scope>
    <source>
        <strain evidence="2 3">Foug A</strain>
    </source>
</reference>
<sequence length="83" mass="8662">MASNINQSLNATLKVSVTNRSAAGCLGEQSTGYTAITIRDSLSYLLPALTAFSTPPHASGSDPHVNESIYHSVNSDSTTHSVP</sequence>
<feature type="region of interest" description="Disordered" evidence="1">
    <location>
        <begin position="55"/>
        <end position="83"/>
    </location>
</feature>
<accession>A0A0C3EJM7</accession>
<protein>
    <submittedName>
        <fullName evidence="2">Uncharacterized protein</fullName>
    </submittedName>
</protein>
<dbReference type="InParanoid" id="A0A0C3EJM7"/>
<feature type="compositionally biased region" description="Polar residues" evidence="1">
    <location>
        <begin position="69"/>
        <end position="83"/>
    </location>
</feature>
<dbReference type="AlphaFoldDB" id="A0A0C3EJM7"/>
<reference evidence="3" key="2">
    <citation type="submission" date="2015-01" db="EMBL/GenBank/DDBJ databases">
        <title>Evolutionary Origins and Diversification of the Mycorrhizal Mutualists.</title>
        <authorList>
            <consortium name="DOE Joint Genome Institute"/>
            <consortium name="Mycorrhizal Genomics Consortium"/>
            <person name="Kohler A."/>
            <person name="Kuo A."/>
            <person name="Nagy L.G."/>
            <person name="Floudas D."/>
            <person name="Copeland A."/>
            <person name="Barry K.W."/>
            <person name="Cichocki N."/>
            <person name="Veneault-Fourrey C."/>
            <person name="LaButti K."/>
            <person name="Lindquist E.A."/>
            <person name="Lipzen A."/>
            <person name="Lundell T."/>
            <person name="Morin E."/>
            <person name="Murat C."/>
            <person name="Riley R."/>
            <person name="Ohm R."/>
            <person name="Sun H."/>
            <person name="Tunlid A."/>
            <person name="Henrissat B."/>
            <person name="Grigoriev I.V."/>
            <person name="Hibbett D.S."/>
            <person name="Martin F."/>
        </authorList>
    </citation>
    <scope>NUCLEOTIDE SEQUENCE [LARGE SCALE GENOMIC DNA]</scope>
    <source>
        <strain evidence="3">Foug A</strain>
    </source>
</reference>
<gene>
    <name evidence="2" type="ORF">SCLCIDRAFT_1001093</name>
</gene>
<dbReference type="Proteomes" id="UP000053989">
    <property type="component" value="Unassembled WGS sequence"/>
</dbReference>
<name>A0A0C3EJM7_9AGAM</name>
<evidence type="ECO:0000313" key="3">
    <source>
        <dbReference type="Proteomes" id="UP000053989"/>
    </source>
</evidence>
<evidence type="ECO:0000313" key="2">
    <source>
        <dbReference type="EMBL" id="KIM68096.1"/>
    </source>
</evidence>
<dbReference type="HOGENOM" id="CLU_2543950_0_0_1"/>
<proteinExistence type="predicted"/>